<organism evidence="2">
    <name type="scientific">uncultured Thermomicrobiales bacterium</name>
    <dbReference type="NCBI Taxonomy" id="1645740"/>
    <lineage>
        <taxon>Bacteria</taxon>
        <taxon>Pseudomonadati</taxon>
        <taxon>Thermomicrobiota</taxon>
        <taxon>Thermomicrobia</taxon>
        <taxon>Thermomicrobiales</taxon>
        <taxon>environmental samples</taxon>
    </lineage>
</organism>
<feature type="non-terminal residue" evidence="2">
    <location>
        <position position="162"/>
    </location>
</feature>
<proteinExistence type="predicted"/>
<name>A0A6J4V3A1_9BACT</name>
<gene>
    <name evidence="2" type="ORF">AVDCRST_MAG73-4114</name>
</gene>
<dbReference type="EMBL" id="CADCWE010000265">
    <property type="protein sequence ID" value="CAA9565458.1"/>
    <property type="molecule type" value="Genomic_DNA"/>
</dbReference>
<feature type="compositionally biased region" description="Gly residues" evidence="1">
    <location>
        <begin position="20"/>
        <end position="41"/>
    </location>
</feature>
<accession>A0A6J4V3A1</accession>
<feature type="non-terminal residue" evidence="2">
    <location>
        <position position="1"/>
    </location>
</feature>
<feature type="compositionally biased region" description="Low complexity" evidence="1">
    <location>
        <begin position="101"/>
        <end position="111"/>
    </location>
</feature>
<evidence type="ECO:0000313" key="2">
    <source>
        <dbReference type="EMBL" id="CAA9565458.1"/>
    </source>
</evidence>
<sequence>ERRDRPRRVAAPIGRRTGVAAGGDRGGVGGGPGAAVGGGRLDGANRARPHRGLGRLRYRRGAGGAKGRDADLARRRRCLERGGRRRAPRALPGRDAGGVGRVPANAARRVAGGPGAPMGAEPKPRPDRSAGARPRLGGARRRARRRAARLARPRHRWAGNGL</sequence>
<protein>
    <submittedName>
        <fullName evidence="2">Uncharacterized protein</fullName>
    </submittedName>
</protein>
<feature type="region of interest" description="Disordered" evidence="1">
    <location>
        <begin position="1"/>
        <end position="162"/>
    </location>
</feature>
<feature type="compositionally biased region" description="Basic residues" evidence="1">
    <location>
        <begin position="47"/>
        <end position="60"/>
    </location>
</feature>
<evidence type="ECO:0000256" key="1">
    <source>
        <dbReference type="SAM" id="MobiDB-lite"/>
    </source>
</evidence>
<feature type="compositionally biased region" description="Basic residues" evidence="1">
    <location>
        <begin position="74"/>
        <end position="88"/>
    </location>
</feature>
<dbReference type="AlphaFoldDB" id="A0A6J4V3A1"/>
<reference evidence="2" key="1">
    <citation type="submission" date="2020-02" db="EMBL/GenBank/DDBJ databases">
        <authorList>
            <person name="Meier V. D."/>
        </authorList>
    </citation>
    <scope>NUCLEOTIDE SEQUENCE</scope>
    <source>
        <strain evidence="2">AVDCRST_MAG73</strain>
    </source>
</reference>
<feature type="compositionally biased region" description="Basic residues" evidence="1">
    <location>
        <begin position="138"/>
        <end position="162"/>
    </location>
</feature>